<keyword evidence="1" id="KW-0479">Metal-binding</keyword>
<dbReference type="PANTHER" id="PTHR45953">
    <property type="entry name" value="IDURONATE 2-SULFATASE"/>
    <property type="match status" value="1"/>
</dbReference>
<dbReference type="SUPFAM" id="SSF53649">
    <property type="entry name" value="Alkaline phosphatase-like"/>
    <property type="match status" value="1"/>
</dbReference>
<dbReference type="AlphaFoldDB" id="A0A4Y9T1M9"/>
<dbReference type="GO" id="GO:0005737">
    <property type="term" value="C:cytoplasm"/>
    <property type="evidence" value="ECO:0007669"/>
    <property type="project" value="TreeGrafter"/>
</dbReference>
<dbReference type="Pfam" id="PF00884">
    <property type="entry name" value="Sulfatase"/>
    <property type="match status" value="1"/>
</dbReference>
<evidence type="ECO:0000259" key="3">
    <source>
        <dbReference type="Pfam" id="PF00884"/>
    </source>
</evidence>
<evidence type="ECO:0000313" key="4">
    <source>
        <dbReference type="EMBL" id="TFW32900.1"/>
    </source>
</evidence>
<sequence length="522" mass="59312">MQTVKNVLFIMSDQLRWDYLSCYGHPVLQTPNIDRLAARGVRFDAAYVQSAVCVPSRMSYYTGRYVTSHGASWNYVPLSIVQQTFGDFMAAREREVALAGKTHVIPDYRGIERVGLDPATGQGAHFRRGGFVELDRYDGHAVPGPESGYADYLRANGYVGDDPWNQYVVGALDEAGNFASGWLLRNAHLPARVAKEHSETAYMTDCAINYIGEKGEQPWILHLSYIKPHWPMMAPDPYHALYRDADTGPIVGTAKPEHEPHPVLDAYRRAHEDCLSHSKEEVVRHVRPTYMGLVKELDDQIGRLMAELERMDRLKDTMIVFCSDHGDFLGDHGLGEKELFYEQAVRVPLIIYDPRAEADATRGTAEKRFVESIDVLPTMLDALGVPVPEHIIEGRALTPLLHGAAVDDWRDCVFSELDYSFRDARRLLGRSPDECHAWMVRTARWKYVHYKGLRPQLFDLQADPLELEDLGADARYEQVRAEMHARLADWQLNLKWRTGIDNASVERGTEGWKNIDMKIGVW</sequence>
<keyword evidence="2" id="KW-0378">Hydrolase</keyword>
<dbReference type="OrthoDB" id="9766107at2"/>
<reference evidence="4 5" key="1">
    <citation type="submission" date="2019-03" db="EMBL/GenBank/DDBJ databases">
        <title>Draft genome of Massilia hortus sp. nov., a novel bacterial species of the Oxalobacteraceae family.</title>
        <authorList>
            <person name="Peta V."/>
            <person name="Raths R."/>
            <person name="Bucking H."/>
        </authorList>
    </citation>
    <scope>NUCLEOTIDE SEQUENCE [LARGE SCALE GENOMIC DNA]</scope>
    <source>
        <strain evidence="4 5">ONC3</strain>
    </source>
</reference>
<name>A0A4Y9T1M9_9BURK</name>
<dbReference type="EMBL" id="SPUM01000047">
    <property type="protein sequence ID" value="TFW32900.1"/>
    <property type="molecule type" value="Genomic_DNA"/>
</dbReference>
<dbReference type="InterPro" id="IPR000917">
    <property type="entry name" value="Sulfatase_N"/>
</dbReference>
<dbReference type="Gene3D" id="3.40.720.10">
    <property type="entry name" value="Alkaline Phosphatase, subunit A"/>
    <property type="match status" value="1"/>
</dbReference>
<evidence type="ECO:0000256" key="2">
    <source>
        <dbReference type="ARBA" id="ARBA00022801"/>
    </source>
</evidence>
<dbReference type="GO" id="GO:0046872">
    <property type="term" value="F:metal ion binding"/>
    <property type="evidence" value="ECO:0007669"/>
    <property type="project" value="UniProtKB-KW"/>
</dbReference>
<feature type="domain" description="Sulfatase N-terminal" evidence="3">
    <location>
        <begin position="5"/>
        <end position="385"/>
    </location>
</feature>
<dbReference type="PANTHER" id="PTHR45953:SF1">
    <property type="entry name" value="IDURONATE 2-SULFATASE"/>
    <property type="match status" value="1"/>
</dbReference>
<comment type="caution">
    <text evidence="4">The sequence shown here is derived from an EMBL/GenBank/DDBJ whole genome shotgun (WGS) entry which is preliminary data.</text>
</comment>
<evidence type="ECO:0000313" key="5">
    <source>
        <dbReference type="Proteomes" id="UP000297258"/>
    </source>
</evidence>
<keyword evidence="5" id="KW-1185">Reference proteome</keyword>
<proteinExistence type="predicted"/>
<dbReference type="Proteomes" id="UP000297258">
    <property type="component" value="Unassembled WGS sequence"/>
</dbReference>
<dbReference type="GO" id="GO:0008484">
    <property type="term" value="F:sulfuric ester hydrolase activity"/>
    <property type="evidence" value="ECO:0007669"/>
    <property type="project" value="TreeGrafter"/>
</dbReference>
<gene>
    <name evidence="4" type="ORF">E4O92_08215</name>
</gene>
<dbReference type="InterPro" id="IPR017850">
    <property type="entry name" value="Alkaline_phosphatase_core_sf"/>
</dbReference>
<evidence type="ECO:0000256" key="1">
    <source>
        <dbReference type="ARBA" id="ARBA00022723"/>
    </source>
</evidence>
<dbReference type="RefSeq" id="WP_135189281.1">
    <property type="nucleotide sequence ID" value="NZ_SPUM01000047.1"/>
</dbReference>
<organism evidence="4 5">
    <name type="scientific">Massilia horti</name>
    <dbReference type="NCBI Taxonomy" id="2562153"/>
    <lineage>
        <taxon>Bacteria</taxon>
        <taxon>Pseudomonadati</taxon>
        <taxon>Pseudomonadota</taxon>
        <taxon>Betaproteobacteria</taxon>
        <taxon>Burkholderiales</taxon>
        <taxon>Oxalobacteraceae</taxon>
        <taxon>Telluria group</taxon>
        <taxon>Massilia</taxon>
    </lineage>
</organism>
<accession>A0A4Y9T1M9</accession>
<protein>
    <submittedName>
        <fullName evidence="4">DUF4976 domain-containing protein</fullName>
    </submittedName>
</protein>